<gene>
    <name evidence="2" type="ORF">Cvel_8752</name>
</gene>
<feature type="compositionally biased region" description="Polar residues" evidence="1">
    <location>
        <begin position="155"/>
        <end position="165"/>
    </location>
</feature>
<organism evidence="2">
    <name type="scientific">Chromera velia CCMP2878</name>
    <dbReference type="NCBI Taxonomy" id="1169474"/>
    <lineage>
        <taxon>Eukaryota</taxon>
        <taxon>Sar</taxon>
        <taxon>Alveolata</taxon>
        <taxon>Colpodellida</taxon>
        <taxon>Chromeraceae</taxon>
        <taxon>Chromera</taxon>
    </lineage>
</organism>
<feature type="region of interest" description="Disordered" evidence="1">
    <location>
        <begin position="19"/>
        <end position="44"/>
    </location>
</feature>
<feature type="compositionally biased region" description="Basic and acidic residues" evidence="1">
    <location>
        <begin position="105"/>
        <end position="118"/>
    </location>
</feature>
<sequence>MQKIVAVYRMIECGSMEDHASLSAPPSRSFGPLPRSVTDEDAPLSLAPHPDPIFPTGSGVPKMKHPLVVHPRSRSVTDEDAPLTLASHPGPVFPTGSGVAKIKVGRKETEKGKSEEGIGGRGKTGKKKKAQKTENQGGEDLDSEARAKKTKKTTQQPNASPSSVDARSGVGEGTNGALVDGLRSISALSGSSARASPRRIVFVRQQKVQEQLKKRKTKEDKEEEEEASEKGLEHKYSQGAKLFLRWGGQKKEVNANPPLMTILGGGRGDRERACSLLWKAGQMVQQGIEGSFQANRTRKEMTEEVDADHYQHILYGDFPCPRRHFCHHAHHPGRSTSSFRTDQRVFSLRTAWWNRDDPQPGCLAPSWSPWLLFTKSWAGIPREL</sequence>
<protein>
    <submittedName>
        <fullName evidence="2">Uncharacterized protein</fullName>
    </submittedName>
</protein>
<feature type="region of interest" description="Disordered" evidence="1">
    <location>
        <begin position="81"/>
        <end position="172"/>
    </location>
</feature>
<dbReference type="AlphaFoldDB" id="A0A0G4HV31"/>
<proteinExistence type="predicted"/>
<evidence type="ECO:0000313" key="2">
    <source>
        <dbReference type="EMBL" id="CEM48262.1"/>
    </source>
</evidence>
<dbReference type="VEuPathDB" id="CryptoDB:Cvel_8752"/>
<feature type="region of interest" description="Disordered" evidence="1">
    <location>
        <begin position="210"/>
        <end position="233"/>
    </location>
</feature>
<dbReference type="EMBL" id="CDMZ01003980">
    <property type="protein sequence ID" value="CEM48262.1"/>
    <property type="molecule type" value="Genomic_DNA"/>
</dbReference>
<accession>A0A0G4HV31</accession>
<reference evidence="2" key="1">
    <citation type="submission" date="2014-11" db="EMBL/GenBank/DDBJ databases">
        <authorList>
            <person name="Otto D Thomas"/>
            <person name="Naeem Raeece"/>
        </authorList>
    </citation>
    <scope>NUCLEOTIDE SEQUENCE</scope>
</reference>
<evidence type="ECO:0000256" key="1">
    <source>
        <dbReference type="SAM" id="MobiDB-lite"/>
    </source>
</evidence>
<name>A0A0G4HV31_9ALVE</name>